<dbReference type="RefSeq" id="WP_342628091.1">
    <property type="nucleotide sequence ID" value="NZ_CP152276.1"/>
</dbReference>
<proteinExistence type="predicted"/>
<dbReference type="GO" id="GO:0016740">
    <property type="term" value="F:transferase activity"/>
    <property type="evidence" value="ECO:0007669"/>
    <property type="project" value="UniProtKB-KW"/>
</dbReference>
<dbReference type="EMBL" id="CP152276">
    <property type="protein sequence ID" value="XAE42322.1"/>
    <property type="molecule type" value="Genomic_DNA"/>
</dbReference>
<dbReference type="InterPro" id="IPR007345">
    <property type="entry name" value="Polysacch_pyruvyl_Trfase"/>
</dbReference>
<feature type="coiled-coil region" evidence="1">
    <location>
        <begin position="304"/>
        <end position="444"/>
    </location>
</feature>
<evidence type="ECO:0000256" key="1">
    <source>
        <dbReference type="SAM" id="Coils"/>
    </source>
</evidence>
<keyword evidence="1" id="KW-0175">Coiled coil</keyword>
<evidence type="ECO:0000313" key="3">
    <source>
        <dbReference type="EMBL" id="XAE42322.1"/>
    </source>
</evidence>
<gene>
    <name evidence="3" type="ORF">AAC691_19000</name>
</gene>
<name>A0ABZ3D3I4_9PROT</name>
<evidence type="ECO:0000259" key="2">
    <source>
        <dbReference type="Pfam" id="PF04230"/>
    </source>
</evidence>
<evidence type="ECO:0000313" key="4">
    <source>
        <dbReference type="Proteomes" id="UP001449795"/>
    </source>
</evidence>
<sequence length="472" mass="52991">MTLGGKLGIYDQLLDDPFIKFLKSIEGSTVHFFPKSGNAGDGFISSITYHLFEHFNIKYISHPQSDTVEDALVLIGGGGNLIEGRYHDVYDLIQRHVARNRVVLLPHSIVGFSSILEQTFGSLTVFCRDAVSWRLALLNGANPERTHLSHDVTFFADDTYFSRYLTPGKGTLQALRTDGEAAGVARISEKNQDISLSWNGDLWTSPVFCHQVTASLAAFLSQFESVYTDRLHISILSAFLGKRVFLAPNAYFKNRAVHEHSMAVRFPNVQFFNTLPTVEEDEAPAAERPELAPAGSELDYVGTISDLQKSVSELQDALVRSKAEYDEKTGLLEGELADGASALSVATQNLMRTQEELAHYRESLAREVALRSQTDRQIELQRHQFEEILEARDALEADLRNEQQREERLRADEARLRADAARKIVGLEENIRHLQREISVLRSSTSWRVTASLRNVGEMIPGRVRGWMRGNT</sequence>
<accession>A0ABZ3D3I4</accession>
<reference evidence="3 4" key="1">
    <citation type="submission" date="2024-04" db="EMBL/GenBank/DDBJ databases">
        <title>Complete genome sequence of Nguyenibacter vanlangesis HBCM-1154, a strain capable of nitrogen fixation, IAA production, and phosphorus solubilization isolated from sugarcane soil.</title>
        <authorList>
            <person name="MY HANH P."/>
        </authorList>
    </citation>
    <scope>NUCLEOTIDE SEQUENCE [LARGE SCALE GENOMIC DNA]</scope>
    <source>
        <strain evidence="3 4">HBCM 1154</strain>
    </source>
</reference>
<keyword evidence="4" id="KW-1185">Reference proteome</keyword>
<dbReference type="Pfam" id="PF04230">
    <property type="entry name" value="PS_pyruv_trans"/>
    <property type="match status" value="1"/>
</dbReference>
<feature type="domain" description="Polysaccharide pyruvyl transferase" evidence="2">
    <location>
        <begin position="52"/>
        <end position="245"/>
    </location>
</feature>
<organism evidence="3 4">
    <name type="scientific">Nguyenibacter vanlangensis</name>
    <dbReference type="NCBI Taxonomy" id="1216886"/>
    <lineage>
        <taxon>Bacteria</taxon>
        <taxon>Pseudomonadati</taxon>
        <taxon>Pseudomonadota</taxon>
        <taxon>Alphaproteobacteria</taxon>
        <taxon>Acetobacterales</taxon>
        <taxon>Acetobacteraceae</taxon>
        <taxon>Nguyenibacter</taxon>
    </lineage>
</organism>
<keyword evidence="3" id="KW-0808">Transferase</keyword>
<protein>
    <submittedName>
        <fullName evidence="3">Polysaccharide pyruvyl transferase family protein</fullName>
    </submittedName>
</protein>
<dbReference type="Proteomes" id="UP001449795">
    <property type="component" value="Chromosome"/>
</dbReference>